<comment type="subcellular location">
    <subcellularLocation>
        <location evidence="1 11">Nucleus</location>
    </subcellularLocation>
</comment>
<dbReference type="PRINTS" id="PR00047">
    <property type="entry name" value="STROIDFINGER"/>
</dbReference>
<keyword evidence="10 11" id="KW-0539">Nucleus</keyword>
<evidence type="ECO:0000256" key="7">
    <source>
        <dbReference type="ARBA" id="ARBA00023125"/>
    </source>
</evidence>
<protein>
    <submittedName>
        <fullName evidence="15">(pine wood nematode) hypothetical protein</fullName>
    </submittedName>
</protein>
<evidence type="ECO:0000256" key="10">
    <source>
        <dbReference type="ARBA" id="ARBA00023242"/>
    </source>
</evidence>
<evidence type="ECO:0000256" key="11">
    <source>
        <dbReference type="RuleBase" id="RU004334"/>
    </source>
</evidence>
<dbReference type="GO" id="GO:0005634">
    <property type="term" value="C:nucleus"/>
    <property type="evidence" value="ECO:0007669"/>
    <property type="project" value="UniProtKB-SubCell"/>
</dbReference>
<dbReference type="SMR" id="A0A7I8XDD3"/>
<dbReference type="OrthoDB" id="10018779at2759"/>
<evidence type="ECO:0000313" key="16">
    <source>
        <dbReference type="Proteomes" id="UP000659654"/>
    </source>
</evidence>
<keyword evidence="9 11" id="KW-0675">Receptor</keyword>
<evidence type="ECO:0000256" key="3">
    <source>
        <dbReference type="ARBA" id="ARBA00022723"/>
    </source>
</evidence>
<dbReference type="EMBL" id="CAJFCV020000004">
    <property type="protein sequence ID" value="CAG9113785.1"/>
    <property type="molecule type" value="Genomic_DNA"/>
</dbReference>
<dbReference type="Gene3D" id="1.10.565.10">
    <property type="entry name" value="Retinoid X Receptor"/>
    <property type="match status" value="1"/>
</dbReference>
<evidence type="ECO:0000256" key="1">
    <source>
        <dbReference type="ARBA" id="ARBA00004123"/>
    </source>
</evidence>
<evidence type="ECO:0000256" key="2">
    <source>
        <dbReference type="ARBA" id="ARBA00005993"/>
    </source>
</evidence>
<evidence type="ECO:0000256" key="4">
    <source>
        <dbReference type="ARBA" id="ARBA00022771"/>
    </source>
</evidence>
<evidence type="ECO:0000256" key="9">
    <source>
        <dbReference type="ARBA" id="ARBA00023170"/>
    </source>
</evidence>
<evidence type="ECO:0000259" key="13">
    <source>
        <dbReference type="PROSITE" id="PS51030"/>
    </source>
</evidence>
<organism evidence="15 16">
    <name type="scientific">Bursaphelenchus xylophilus</name>
    <name type="common">Pinewood nematode worm</name>
    <name type="synonym">Aphelenchoides xylophilus</name>
    <dbReference type="NCBI Taxonomy" id="6326"/>
    <lineage>
        <taxon>Eukaryota</taxon>
        <taxon>Metazoa</taxon>
        <taxon>Ecdysozoa</taxon>
        <taxon>Nematoda</taxon>
        <taxon>Chromadorea</taxon>
        <taxon>Rhabditida</taxon>
        <taxon>Tylenchina</taxon>
        <taxon>Tylenchomorpha</taxon>
        <taxon>Aphelenchoidea</taxon>
        <taxon>Aphelenchoididae</taxon>
        <taxon>Bursaphelenchus</taxon>
    </lineage>
</organism>
<evidence type="ECO:0000256" key="5">
    <source>
        <dbReference type="ARBA" id="ARBA00022833"/>
    </source>
</evidence>
<dbReference type="PROSITE" id="PS51030">
    <property type="entry name" value="NUCLEAR_REC_DBD_2"/>
    <property type="match status" value="1"/>
</dbReference>
<feature type="domain" description="NR LBD" evidence="14">
    <location>
        <begin position="125"/>
        <end position="367"/>
    </location>
</feature>
<keyword evidence="5 11" id="KW-0862">Zinc</keyword>
<keyword evidence="6 11" id="KW-0805">Transcription regulation</keyword>
<comment type="similarity">
    <text evidence="2 11">Belongs to the nuclear hormone receptor family.</text>
</comment>
<dbReference type="GO" id="GO:0008270">
    <property type="term" value="F:zinc ion binding"/>
    <property type="evidence" value="ECO:0007669"/>
    <property type="project" value="UniProtKB-KW"/>
</dbReference>
<dbReference type="InterPro" id="IPR013088">
    <property type="entry name" value="Znf_NHR/GATA"/>
</dbReference>
<dbReference type="InterPro" id="IPR049636">
    <property type="entry name" value="HNF4-like_DBD"/>
</dbReference>
<dbReference type="Pfam" id="PF00105">
    <property type="entry name" value="zf-C4"/>
    <property type="match status" value="1"/>
</dbReference>
<dbReference type="Gene3D" id="3.30.50.10">
    <property type="entry name" value="Erythroid Transcription Factor GATA-1, subunit A"/>
    <property type="match status" value="1"/>
</dbReference>
<dbReference type="InterPro" id="IPR001628">
    <property type="entry name" value="Znf_hrmn_rcpt"/>
</dbReference>
<gene>
    <name evidence="15" type="ORF">BXYJ_LOCUS8248</name>
</gene>
<keyword evidence="4 11" id="KW-0863">Zinc-finger</keyword>
<keyword evidence="16" id="KW-1185">Reference proteome</keyword>
<dbReference type="AlphaFoldDB" id="A0A7I8XDD3"/>
<name>A0A7I8XDD3_BURXY</name>
<dbReference type="PROSITE" id="PS00031">
    <property type="entry name" value="NUCLEAR_REC_DBD_1"/>
    <property type="match status" value="1"/>
</dbReference>
<dbReference type="Proteomes" id="UP000659654">
    <property type="component" value="Unassembled WGS sequence"/>
</dbReference>
<accession>A0A7I8XDD3</accession>
<dbReference type="CDD" id="cd06960">
    <property type="entry name" value="NR_DBD_HNF4A"/>
    <property type="match status" value="1"/>
</dbReference>
<dbReference type="SUPFAM" id="SSF48508">
    <property type="entry name" value="Nuclear receptor ligand-binding domain"/>
    <property type="match status" value="1"/>
</dbReference>
<evidence type="ECO:0000256" key="8">
    <source>
        <dbReference type="ARBA" id="ARBA00023163"/>
    </source>
</evidence>
<dbReference type="SUPFAM" id="SSF57716">
    <property type="entry name" value="Glucocorticoid receptor-like (DNA-binding domain)"/>
    <property type="match status" value="1"/>
</dbReference>
<keyword evidence="8 11" id="KW-0804">Transcription</keyword>
<keyword evidence="7 11" id="KW-0238">DNA-binding</keyword>
<dbReference type="InterPro" id="IPR035500">
    <property type="entry name" value="NHR-like_dom_sf"/>
</dbReference>
<dbReference type="GO" id="GO:0003700">
    <property type="term" value="F:DNA-binding transcription factor activity"/>
    <property type="evidence" value="ECO:0007669"/>
    <property type="project" value="InterPro"/>
</dbReference>
<sequence length="368" mass="42486">MSSNGEDTEPSSPRPGSSSDCECKVCFATPARTHFGATTCRPCAAFFRRAVVLKKQYKCGLNGDCPITKTVRVICPFCRYKKCLKVGMKIENIRFNFDKTGPKRRSPSCPLQTKKKSILDEMTLGYKKFIEETQNLYYALNPESLFDKTLEFRPGTLNDCLQFERAQFVYVLKMLNEHFQPFSDFSDEEKRQIFEIFQYPFGHLNRLYLNSLYFRADDSKLLLNLGIYAQADCFTHFYSNDRHPHASAQILKPFQIKVVKIAKKFKNIRIDAVETAALAGIILWRDLAYYLDCSDYDHLVDQINHELYEYCKRKDGNREVGTRFGLVLSVLRGIEDMMTMNKENIVVLLLTGDHLHRPFADITALGTR</sequence>
<dbReference type="SMART" id="SM00399">
    <property type="entry name" value="ZnF_C4"/>
    <property type="match status" value="1"/>
</dbReference>
<keyword evidence="3 11" id="KW-0479">Metal-binding</keyword>
<dbReference type="EMBL" id="CAJFDI010000004">
    <property type="protein sequence ID" value="CAD5224846.1"/>
    <property type="molecule type" value="Genomic_DNA"/>
</dbReference>
<evidence type="ECO:0000259" key="14">
    <source>
        <dbReference type="PROSITE" id="PS51843"/>
    </source>
</evidence>
<feature type="region of interest" description="Disordered" evidence="12">
    <location>
        <begin position="1"/>
        <end position="20"/>
    </location>
</feature>
<dbReference type="InterPro" id="IPR000536">
    <property type="entry name" value="Nucl_hrmn_rcpt_lig-bd"/>
</dbReference>
<evidence type="ECO:0000256" key="12">
    <source>
        <dbReference type="SAM" id="MobiDB-lite"/>
    </source>
</evidence>
<dbReference type="Pfam" id="PF00104">
    <property type="entry name" value="Hormone_recep"/>
    <property type="match status" value="1"/>
</dbReference>
<reference evidence="15" key="1">
    <citation type="submission" date="2020-09" db="EMBL/GenBank/DDBJ databases">
        <authorList>
            <person name="Kikuchi T."/>
        </authorList>
    </citation>
    <scope>NUCLEOTIDE SEQUENCE</scope>
    <source>
        <strain evidence="15">Ka4C1</strain>
    </source>
</reference>
<dbReference type="Proteomes" id="UP000582659">
    <property type="component" value="Unassembled WGS sequence"/>
</dbReference>
<comment type="caution">
    <text evidence="15">The sequence shown here is derived from an EMBL/GenBank/DDBJ whole genome shotgun (WGS) entry which is preliminary data.</text>
</comment>
<dbReference type="SMART" id="SM00430">
    <property type="entry name" value="HOLI"/>
    <property type="match status" value="1"/>
</dbReference>
<dbReference type="PANTHER" id="PTHR46011">
    <property type="entry name" value="NUCLEAR HORMONE RECEPTOR FAMILY MEMBER NHR-86-RELATED"/>
    <property type="match status" value="1"/>
</dbReference>
<dbReference type="GO" id="GO:0000978">
    <property type="term" value="F:RNA polymerase II cis-regulatory region sequence-specific DNA binding"/>
    <property type="evidence" value="ECO:0007669"/>
    <property type="project" value="InterPro"/>
</dbReference>
<evidence type="ECO:0000313" key="15">
    <source>
        <dbReference type="EMBL" id="CAD5224846.1"/>
    </source>
</evidence>
<proteinExistence type="inferred from homology"/>
<evidence type="ECO:0000256" key="6">
    <source>
        <dbReference type="ARBA" id="ARBA00023015"/>
    </source>
</evidence>
<feature type="domain" description="Nuclear receptor" evidence="13">
    <location>
        <begin position="20"/>
        <end position="95"/>
    </location>
</feature>
<dbReference type="PROSITE" id="PS51843">
    <property type="entry name" value="NR_LBD"/>
    <property type="match status" value="1"/>
</dbReference>